<protein>
    <recommendedName>
        <fullName evidence="1">Methylene-tetrahydromethanopterin dehydrogenase N-terminal domain-containing protein</fullName>
    </recommendedName>
</protein>
<accession>A0A7C4BC40</accession>
<proteinExistence type="predicted"/>
<dbReference type="Gene3D" id="3.40.50.720">
    <property type="entry name" value="NAD(P)-binding Rossmann-like Domain"/>
    <property type="match status" value="1"/>
</dbReference>
<reference evidence="2" key="1">
    <citation type="journal article" date="2020" name="mSystems">
        <title>Genome- and Community-Level Interaction Insights into Carbon Utilization and Element Cycling Functions of Hydrothermarchaeota in Hydrothermal Sediment.</title>
        <authorList>
            <person name="Zhou Z."/>
            <person name="Liu Y."/>
            <person name="Xu W."/>
            <person name="Pan J."/>
            <person name="Luo Z.H."/>
            <person name="Li M."/>
        </authorList>
    </citation>
    <scope>NUCLEOTIDE SEQUENCE [LARGE SCALE GENOMIC DNA]</scope>
    <source>
        <strain evidence="2">SpSt-732</strain>
    </source>
</reference>
<dbReference type="Pfam" id="PF09176">
    <property type="entry name" value="Mpt_N"/>
    <property type="match status" value="1"/>
</dbReference>
<dbReference type="SUPFAM" id="SSF53223">
    <property type="entry name" value="Aminoacid dehydrogenase-like, N-terminal domain"/>
    <property type="match status" value="1"/>
</dbReference>
<gene>
    <name evidence="2" type="ORF">ENV14_04700</name>
</gene>
<comment type="caution">
    <text evidence="2">The sequence shown here is derived from an EMBL/GenBank/DDBJ whole genome shotgun (WGS) entry which is preliminary data.</text>
</comment>
<dbReference type="Gene3D" id="3.40.50.10280">
    <property type="entry name" value="Methylene-tetrahydromethanopterin dehydrogenase, N-terminal domain"/>
    <property type="match status" value="1"/>
</dbReference>
<sequence>MQALSEQRFRPVFIFIDTDKHASPFDILMTIDLVPDVVVLKYENVTPEDVEKIVYDALFPRGPKGVGFTKLFVNGSSLESVNAVVEKIKKCMFPPFELSVIVDPRGSYTTASAAVLKTLEVMQKLGLGTIEGKSVTVLAGTGPVGVAAAWLYAAEKAAKVVVTSRDFAKAQRVASKINEELKTGTVKPFQARAPEEVGSAIEDADIVLATGAPGVQLLPLSVLKTYGKKVKVVADCNAVPPYGIEGLNPKWDGKEVAPGVYGVGALAIGILKNKIEAELIKKALQEPKGVFDFRAAYEIGKAMLSTAK</sequence>
<name>A0A7C4BC40_9CREN</name>
<dbReference type="AlphaFoldDB" id="A0A7C4BC40"/>
<dbReference type="InterPro" id="IPR046346">
    <property type="entry name" value="Aminoacid_DH-like_N_sf"/>
</dbReference>
<evidence type="ECO:0000313" key="2">
    <source>
        <dbReference type="EMBL" id="HGI87674.1"/>
    </source>
</evidence>
<organism evidence="2">
    <name type="scientific">Ignisphaera aggregans</name>
    <dbReference type="NCBI Taxonomy" id="334771"/>
    <lineage>
        <taxon>Archaea</taxon>
        <taxon>Thermoproteota</taxon>
        <taxon>Thermoprotei</taxon>
        <taxon>Desulfurococcales</taxon>
        <taxon>Desulfurococcaceae</taxon>
        <taxon>Ignisphaera</taxon>
    </lineage>
</organism>
<dbReference type="InterPro" id="IPR015259">
    <property type="entry name" value="Methyl-teptahyd_DH_N"/>
</dbReference>
<evidence type="ECO:0000259" key="1">
    <source>
        <dbReference type="Pfam" id="PF09176"/>
    </source>
</evidence>
<dbReference type="InterPro" id="IPR037089">
    <property type="entry name" value="Methyl-teptahyd_DH_N_sf"/>
</dbReference>
<dbReference type="SUPFAM" id="SSF51735">
    <property type="entry name" value="NAD(P)-binding Rossmann-fold domains"/>
    <property type="match status" value="1"/>
</dbReference>
<feature type="domain" description="Methylene-tetrahydromethanopterin dehydrogenase N-terminal" evidence="1">
    <location>
        <begin position="24"/>
        <end position="104"/>
    </location>
</feature>
<dbReference type="EMBL" id="DTFF01000041">
    <property type="protein sequence ID" value="HGI87674.1"/>
    <property type="molecule type" value="Genomic_DNA"/>
</dbReference>
<dbReference type="InterPro" id="IPR036291">
    <property type="entry name" value="NAD(P)-bd_dom_sf"/>
</dbReference>